<evidence type="ECO:0000256" key="6">
    <source>
        <dbReference type="ARBA" id="ARBA00022982"/>
    </source>
</evidence>
<gene>
    <name evidence="14" type="primary">qrc</name>
    <name evidence="14" type="ORF">SCALIN_C45_0043</name>
</gene>
<feature type="transmembrane region" description="Helical" evidence="11">
    <location>
        <begin position="322"/>
        <end position="344"/>
    </location>
</feature>
<feature type="domain" description="Cytochrome b/b6 N-terminal region profile" evidence="12">
    <location>
        <begin position="1"/>
        <end position="211"/>
    </location>
</feature>
<dbReference type="InterPro" id="IPR016174">
    <property type="entry name" value="Di-haem_cyt_TM"/>
</dbReference>
<dbReference type="EMBL" id="BAOS01000045">
    <property type="protein sequence ID" value="GAX62887.1"/>
    <property type="molecule type" value="Genomic_DNA"/>
</dbReference>
<dbReference type="GO" id="GO:0016491">
    <property type="term" value="F:oxidoreductase activity"/>
    <property type="evidence" value="ECO:0007669"/>
    <property type="project" value="InterPro"/>
</dbReference>
<dbReference type="GO" id="GO:0009055">
    <property type="term" value="F:electron transfer activity"/>
    <property type="evidence" value="ECO:0007669"/>
    <property type="project" value="InterPro"/>
</dbReference>
<comment type="caution">
    <text evidence="14">The sequence shown here is derived from an EMBL/GenBank/DDBJ whole genome shotgun (WGS) entry which is preliminary data.</text>
</comment>
<evidence type="ECO:0000256" key="9">
    <source>
        <dbReference type="ARBA" id="ARBA00023136"/>
    </source>
</evidence>
<evidence type="ECO:0000256" key="10">
    <source>
        <dbReference type="PROSITE-ProRule" id="PRU00433"/>
    </source>
</evidence>
<dbReference type="Gene3D" id="1.20.810.10">
    <property type="entry name" value="Cytochrome Bc1 Complex, Chain C"/>
    <property type="match status" value="1"/>
</dbReference>
<keyword evidence="4 11" id="KW-0812">Transmembrane</keyword>
<dbReference type="PANTHER" id="PTHR19271">
    <property type="entry name" value="CYTOCHROME B"/>
    <property type="match status" value="1"/>
</dbReference>
<feature type="transmembrane region" description="Helical" evidence="11">
    <location>
        <begin position="28"/>
        <end position="51"/>
    </location>
</feature>
<protein>
    <submittedName>
        <fullName evidence="14">Cytochrome b subunit of the bc complex</fullName>
    </submittedName>
</protein>
<dbReference type="PROSITE" id="PS51007">
    <property type="entry name" value="CYTC"/>
    <property type="match status" value="1"/>
</dbReference>
<feature type="transmembrane region" description="Helical" evidence="11">
    <location>
        <begin position="230"/>
        <end position="250"/>
    </location>
</feature>
<evidence type="ECO:0000256" key="3">
    <source>
        <dbReference type="ARBA" id="ARBA00022617"/>
    </source>
</evidence>
<keyword evidence="7 11" id="KW-1133">Transmembrane helix</keyword>
<evidence type="ECO:0000256" key="2">
    <source>
        <dbReference type="ARBA" id="ARBA00022448"/>
    </source>
</evidence>
<dbReference type="GO" id="GO:0046872">
    <property type="term" value="F:metal ion binding"/>
    <property type="evidence" value="ECO:0007669"/>
    <property type="project" value="UniProtKB-KW"/>
</dbReference>
<accession>A0A286U430</accession>
<evidence type="ECO:0000256" key="8">
    <source>
        <dbReference type="ARBA" id="ARBA00023004"/>
    </source>
</evidence>
<evidence type="ECO:0000259" key="13">
    <source>
        <dbReference type="PROSITE" id="PS51007"/>
    </source>
</evidence>
<dbReference type="PANTHER" id="PTHR19271:SF16">
    <property type="entry name" value="CYTOCHROME B"/>
    <property type="match status" value="1"/>
</dbReference>
<evidence type="ECO:0000313" key="14">
    <source>
        <dbReference type="EMBL" id="GAX62887.1"/>
    </source>
</evidence>
<dbReference type="GO" id="GO:0016020">
    <property type="term" value="C:membrane"/>
    <property type="evidence" value="ECO:0007669"/>
    <property type="project" value="UniProtKB-SubCell"/>
</dbReference>
<keyword evidence="3 10" id="KW-0349">Heme</keyword>
<keyword evidence="2" id="KW-0813">Transport</keyword>
<dbReference type="InterPro" id="IPR027387">
    <property type="entry name" value="Cytb/b6-like_sf"/>
</dbReference>
<keyword evidence="8 10" id="KW-0408">Iron</keyword>
<name>A0A286U430_9BACT</name>
<feature type="domain" description="Cytochrome c" evidence="13">
    <location>
        <begin position="386"/>
        <end position="558"/>
    </location>
</feature>
<dbReference type="Pfam" id="PF00034">
    <property type="entry name" value="Cytochrom_C"/>
    <property type="match status" value="2"/>
</dbReference>
<evidence type="ECO:0000256" key="7">
    <source>
        <dbReference type="ARBA" id="ARBA00022989"/>
    </source>
</evidence>
<dbReference type="RefSeq" id="WP_096896280.1">
    <property type="nucleotide sequence ID" value="NZ_BAOS01000045.1"/>
</dbReference>
<keyword evidence="9 11" id="KW-0472">Membrane</keyword>
<evidence type="ECO:0000256" key="5">
    <source>
        <dbReference type="ARBA" id="ARBA00022723"/>
    </source>
</evidence>
<comment type="subcellular location">
    <subcellularLocation>
        <location evidence="1">Membrane</location>
        <topology evidence="1">Multi-pass membrane protein</topology>
    </subcellularLocation>
</comment>
<dbReference type="AlphaFoldDB" id="A0A286U430"/>
<reference evidence="15" key="1">
    <citation type="journal article" date="2017" name="Environ. Microbiol. Rep.">
        <title>Genetic Diversity of Marine Anaerobic Ammonium-Oxidizing Bacteria as Revealed by Genomic and Proteomic Analyses of 'Candidatus Scalindua japonica'.</title>
        <authorList>
            <person name="Oshiki M."/>
            <person name="Mizuto K."/>
            <person name="Kimura Z."/>
            <person name="Kindaichi T."/>
            <person name="Satoh H."/>
            <person name="Okabe S."/>
        </authorList>
    </citation>
    <scope>NUCLEOTIDE SEQUENCE [LARGE SCALE GENOMIC DNA]</scope>
    <source>
        <strain evidence="15">husup-a2</strain>
    </source>
</reference>
<evidence type="ECO:0000256" key="4">
    <source>
        <dbReference type="ARBA" id="ARBA00022692"/>
    </source>
</evidence>
<feature type="transmembrane region" description="Helical" evidence="11">
    <location>
        <begin position="180"/>
        <end position="202"/>
    </location>
</feature>
<evidence type="ECO:0000256" key="1">
    <source>
        <dbReference type="ARBA" id="ARBA00004141"/>
    </source>
</evidence>
<keyword evidence="15" id="KW-1185">Reference proteome</keyword>
<dbReference type="SUPFAM" id="SSF81342">
    <property type="entry name" value="Transmembrane di-heme cytochromes"/>
    <property type="match status" value="1"/>
</dbReference>
<feature type="transmembrane region" description="Helical" evidence="11">
    <location>
        <begin position="290"/>
        <end position="310"/>
    </location>
</feature>
<evidence type="ECO:0000313" key="15">
    <source>
        <dbReference type="Proteomes" id="UP000218542"/>
    </source>
</evidence>
<dbReference type="OrthoDB" id="9804503at2"/>
<sequence>MKWLEDRTGISALFDKMMDEPVKGGAKWSYVFGSALVFVFIMQVVSGVILATGYSASATDAWGSVYYIQHKTFSGWFVRGMHNIGSSAMIVLAVLHMGQTLIYGAYRRPRELNWITGVIMLFFVLGFGLTGYLLPWDQKGYWATQVATSIMGLSPGIGGFLKGLVQGGNDYGNLTLTRFYSFHVFFLPAGLIAFMAAHIYLFRRHGVTPHWKPGEQELKKKTQPFWPDQLFKDVVVAIAVFVSMIIVVWYRGGAELQSPADPSSNFLARPEWYFLFLFQLLKYFEGEMEVVGAIFLPSIFAALIIALPFIDKAKSRYPLKRLPVMGCFGAGLAGVIFLTVMSAISDSGDERILKQREESEKMALIAVELAEHGIPPQGGTSVFQNDPLYSGEQLLRQHCLGCHNFEGSGGNTAPDLTAYNTKPWLVGFFSDPNAPKYYGNTKIDVMPEYDLEEEELSDLVDFLLAQADKSKEIDPELKESGEMLLEENGCYNCHTYDGMGGETAPVLDNFASDEWLRGIIEDPGQKKYFGQLNAMPAFKDKLSKQEIDNIVFFLQNKRKKTN</sequence>
<dbReference type="Pfam" id="PF00032">
    <property type="entry name" value="Cytochrom_B_C"/>
    <property type="match status" value="1"/>
</dbReference>
<dbReference type="GO" id="GO:0022904">
    <property type="term" value="P:respiratory electron transport chain"/>
    <property type="evidence" value="ECO:0007669"/>
    <property type="project" value="InterPro"/>
</dbReference>
<dbReference type="InterPro" id="IPR005797">
    <property type="entry name" value="Cyt_b/b6_N"/>
</dbReference>
<dbReference type="Proteomes" id="UP000218542">
    <property type="component" value="Unassembled WGS sequence"/>
</dbReference>
<feature type="transmembrane region" description="Helical" evidence="11">
    <location>
        <begin position="112"/>
        <end position="134"/>
    </location>
</feature>
<organism evidence="14 15">
    <name type="scientific">Candidatus Scalindua japonica</name>
    <dbReference type="NCBI Taxonomy" id="1284222"/>
    <lineage>
        <taxon>Bacteria</taxon>
        <taxon>Pseudomonadati</taxon>
        <taxon>Planctomycetota</taxon>
        <taxon>Candidatus Brocadiia</taxon>
        <taxon>Candidatus Brocadiales</taxon>
        <taxon>Candidatus Scalinduaceae</taxon>
        <taxon>Candidatus Scalindua</taxon>
    </lineage>
</organism>
<dbReference type="InterPro" id="IPR036909">
    <property type="entry name" value="Cyt_c-like_dom_sf"/>
</dbReference>
<dbReference type="Pfam" id="PF13631">
    <property type="entry name" value="Cytochrom_B_N_2"/>
    <property type="match status" value="1"/>
</dbReference>
<dbReference type="SUPFAM" id="SSF81648">
    <property type="entry name" value="a domain/subunit of cytochrome bc1 complex (Ubiquinol-cytochrome c reductase)"/>
    <property type="match status" value="1"/>
</dbReference>
<dbReference type="InterPro" id="IPR036150">
    <property type="entry name" value="Cyt_b/b6_C_sf"/>
</dbReference>
<dbReference type="InterPro" id="IPR005798">
    <property type="entry name" value="Cyt_b/b6_C"/>
</dbReference>
<proteinExistence type="predicted"/>
<dbReference type="InterPro" id="IPR009056">
    <property type="entry name" value="Cyt_c-like_dom"/>
</dbReference>
<dbReference type="PROSITE" id="PS51002">
    <property type="entry name" value="CYTB_NTER"/>
    <property type="match status" value="1"/>
</dbReference>
<evidence type="ECO:0000259" key="12">
    <source>
        <dbReference type="PROSITE" id="PS51002"/>
    </source>
</evidence>
<dbReference type="GO" id="GO:0020037">
    <property type="term" value="F:heme binding"/>
    <property type="evidence" value="ECO:0007669"/>
    <property type="project" value="InterPro"/>
</dbReference>
<dbReference type="Gene3D" id="1.10.760.10">
    <property type="entry name" value="Cytochrome c-like domain"/>
    <property type="match status" value="2"/>
</dbReference>
<keyword evidence="5 10" id="KW-0479">Metal-binding</keyword>
<dbReference type="SUPFAM" id="SSF46626">
    <property type="entry name" value="Cytochrome c"/>
    <property type="match status" value="2"/>
</dbReference>
<keyword evidence="6" id="KW-0249">Electron transport</keyword>
<feature type="transmembrane region" description="Helical" evidence="11">
    <location>
        <begin position="88"/>
        <end position="106"/>
    </location>
</feature>
<evidence type="ECO:0000256" key="11">
    <source>
        <dbReference type="SAM" id="Phobius"/>
    </source>
</evidence>